<evidence type="ECO:0000313" key="6">
    <source>
        <dbReference type="EMBL" id="WAX56236.1"/>
    </source>
</evidence>
<dbReference type="InterPro" id="IPR009057">
    <property type="entry name" value="Homeodomain-like_sf"/>
</dbReference>
<dbReference type="SUPFAM" id="SSF48498">
    <property type="entry name" value="Tetracyclin repressor-like, C-terminal domain"/>
    <property type="match status" value="1"/>
</dbReference>
<dbReference type="Proteomes" id="UP001164693">
    <property type="component" value="Chromosome"/>
</dbReference>
<evidence type="ECO:0000256" key="1">
    <source>
        <dbReference type="ARBA" id="ARBA00023015"/>
    </source>
</evidence>
<dbReference type="PANTHER" id="PTHR47506:SF3">
    <property type="entry name" value="HTH-TYPE TRANSCRIPTIONAL REGULATOR LMRA"/>
    <property type="match status" value="1"/>
</dbReference>
<sequence length="195" mass="20077">MPARDLLIEATKRLIWERGVNATSPGAILNASGVGQGSMYHHFSGKPALAAAAAASLAADLQAETDRMLGGAEASPLAKVCAYLDADRDALRGCRLGRLAFDPGRDDGVAAPIAAYFTGLQRTLAQLLDQAVTAGELVDSTDTTAVATVIVAGVQGGFVLAALTGDPRAMTDTTRGLQALLPRAVTSHAPRPRSQ</sequence>
<evidence type="ECO:0000259" key="5">
    <source>
        <dbReference type="PROSITE" id="PS50977"/>
    </source>
</evidence>
<dbReference type="InterPro" id="IPR011075">
    <property type="entry name" value="TetR_C"/>
</dbReference>
<dbReference type="PRINTS" id="PR00455">
    <property type="entry name" value="HTHTETR"/>
</dbReference>
<organism evidence="6 7">
    <name type="scientific">Jatrophihabitans cynanchi</name>
    <dbReference type="NCBI Taxonomy" id="2944128"/>
    <lineage>
        <taxon>Bacteria</taxon>
        <taxon>Bacillati</taxon>
        <taxon>Actinomycetota</taxon>
        <taxon>Actinomycetes</taxon>
        <taxon>Jatrophihabitantales</taxon>
        <taxon>Jatrophihabitantaceae</taxon>
        <taxon>Jatrophihabitans</taxon>
    </lineage>
</organism>
<dbReference type="RefSeq" id="WP_269442767.1">
    <property type="nucleotide sequence ID" value="NZ_CP097463.1"/>
</dbReference>
<dbReference type="Pfam" id="PF00440">
    <property type="entry name" value="TetR_N"/>
    <property type="match status" value="1"/>
</dbReference>
<evidence type="ECO:0000256" key="3">
    <source>
        <dbReference type="ARBA" id="ARBA00023163"/>
    </source>
</evidence>
<dbReference type="InterPro" id="IPR036271">
    <property type="entry name" value="Tet_transcr_reg_TetR-rel_C_sf"/>
</dbReference>
<accession>A0ABY7JYV3</accession>
<name>A0ABY7JYV3_9ACTN</name>
<protein>
    <submittedName>
        <fullName evidence="6">TetR/AcrR family transcriptional regulator</fullName>
    </submittedName>
</protein>
<dbReference type="EMBL" id="CP097463">
    <property type="protein sequence ID" value="WAX56236.1"/>
    <property type="molecule type" value="Genomic_DNA"/>
</dbReference>
<dbReference type="Gene3D" id="1.10.357.10">
    <property type="entry name" value="Tetracycline Repressor, domain 2"/>
    <property type="match status" value="1"/>
</dbReference>
<evidence type="ECO:0000256" key="4">
    <source>
        <dbReference type="PROSITE-ProRule" id="PRU00335"/>
    </source>
</evidence>
<feature type="DNA-binding region" description="H-T-H motif" evidence="4">
    <location>
        <begin position="24"/>
        <end position="43"/>
    </location>
</feature>
<keyword evidence="2 4" id="KW-0238">DNA-binding</keyword>
<dbReference type="InterPro" id="IPR001647">
    <property type="entry name" value="HTH_TetR"/>
</dbReference>
<reference evidence="6" key="1">
    <citation type="submission" date="2022-05" db="EMBL/GenBank/DDBJ databases">
        <title>Jatrophihabitans sp. SB3-54 whole genome sequence.</title>
        <authorList>
            <person name="Suh M.K."/>
            <person name="Eom M.K."/>
            <person name="Kim J.S."/>
            <person name="Kim H.S."/>
            <person name="Do H.E."/>
            <person name="Shin Y.K."/>
            <person name="Lee J.-S."/>
        </authorList>
    </citation>
    <scope>NUCLEOTIDE SEQUENCE</scope>
    <source>
        <strain evidence="6">SB3-54</strain>
    </source>
</reference>
<keyword evidence="7" id="KW-1185">Reference proteome</keyword>
<keyword evidence="1" id="KW-0805">Transcription regulation</keyword>
<proteinExistence type="predicted"/>
<dbReference type="PROSITE" id="PS50977">
    <property type="entry name" value="HTH_TETR_2"/>
    <property type="match status" value="1"/>
</dbReference>
<dbReference type="SUPFAM" id="SSF46689">
    <property type="entry name" value="Homeodomain-like"/>
    <property type="match status" value="1"/>
</dbReference>
<feature type="domain" description="HTH tetR-type" evidence="5">
    <location>
        <begin position="1"/>
        <end position="61"/>
    </location>
</feature>
<evidence type="ECO:0000256" key="2">
    <source>
        <dbReference type="ARBA" id="ARBA00023125"/>
    </source>
</evidence>
<dbReference type="PANTHER" id="PTHR47506">
    <property type="entry name" value="TRANSCRIPTIONAL REGULATORY PROTEIN"/>
    <property type="match status" value="1"/>
</dbReference>
<dbReference type="Pfam" id="PF16925">
    <property type="entry name" value="TetR_C_13"/>
    <property type="match status" value="1"/>
</dbReference>
<keyword evidence="3" id="KW-0804">Transcription</keyword>
<evidence type="ECO:0000313" key="7">
    <source>
        <dbReference type="Proteomes" id="UP001164693"/>
    </source>
</evidence>
<gene>
    <name evidence="6" type="ORF">M6B22_17085</name>
</gene>